<gene>
    <name evidence="1" type="ORF">HNQ80_003767</name>
</gene>
<evidence type="ECO:0000313" key="2">
    <source>
        <dbReference type="Proteomes" id="UP000579281"/>
    </source>
</evidence>
<dbReference type="Proteomes" id="UP000579281">
    <property type="component" value="Unassembled WGS sequence"/>
</dbReference>
<sequence length="40" mass="4368">MRKQLLVNTILEKLPASNSGIIFISAISGGSLSKIKYYVN</sequence>
<dbReference type="RefSeq" id="WP_279289013.1">
    <property type="nucleotide sequence ID" value="NZ_JACHEN010000026.1"/>
</dbReference>
<organism evidence="1 2">
    <name type="scientific">Anaerosolibacter carboniphilus</name>
    <dbReference type="NCBI Taxonomy" id="1417629"/>
    <lineage>
        <taxon>Bacteria</taxon>
        <taxon>Bacillati</taxon>
        <taxon>Bacillota</taxon>
        <taxon>Clostridia</taxon>
        <taxon>Peptostreptococcales</taxon>
        <taxon>Thermotaleaceae</taxon>
        <taxon>Anaerosolibacter</taxon>
    </lineage>
</organism>
<accession>A0A841KVG6</accession>
<comment type="caution">
    <text evidence="1">The sequence shown here is derived from an EMBL/GenBank/DDBJ whole genome shotgun (WGS) entry which is preliminary data.</text>
</comment>
<dbReference type="EMBL" id="JACHEN010000026">
    <property type="protein sequence ID" value="MBB6217644.1"/>
    <property type="molecule type" value="Genomic_DNA"/>
</dbReference>
<reference evidence="1 2" key="1">
    <citation type="submission" date="2020-08" db="EMBL/GenBank/DDBJ databases">
        <title>Genomic Encyclopedia of Type Strains, Phase IV (KMG-IV): sequencing the most valuable type-strain genomes for metagenomic binning, comparative biology and taxonomic classification.</title>
        <authorList>
            <person name="Goeker M."/>
        </authorList>
    </citation>
    <scope>NUCLEOTIDE SEQUENCE [LARGE SCALE GENOMIC DNA]</scope>
    <source>
        <strain evidence="1 2">DSM 103526</strain>
    </source>
</reference>
<name>A0A841KVG6_9FIRM</name>
<keyword evidence="2" id="KW-1185">Reference proteome</keyword>
<protein>
    <submittedName>
        <fullName evidence="1">Uncharacterized protein</fullName>
    </submittedName>
</protein>
<proteinExistence type="predicted"/>
<evidence type="ECO:0000313" key="1">
    <source>
        <dbReference type="EMBL" id="MBB6217644.1"/>
    </source>
</evidence>
<dbReference type="AlphaFoldDB" id="A0A841KVG6"/>